<organism evidence="1 2">
    <name type="scientific">Purpureocillium lilacinum</name>
    <name type="common">Paecilomyces lilacinus</name>
    <dbReference type="NCBI Taxonomy" id="33203"/>
    <lineage>
        <taxon>Eukaryota</taxon>
        <taxon>Fungi</taxon>
        <taxon>Dikarya</taxon>
        <taxon>Ascomycota</taxon>
        <taxon>Pezizomycotina</taxon>
        <taxon>Sordariomycetes</taxon>
        <taxon>Hypocreomycetidae</taxon>
        <taxon>Hypocreales</taxon>
        <taxon>Ophiocordycipitaceae</taxon>
        <taxon>Purpureocillium</taxon>
    </lineage>
</organism>
<evidence type="ECO:0000313" key="2">
    <source>
        <dbReference type="Proteomes" id="UP000245956"/>
    </source>
</evidence>
<comment type="caution">
    <text evidence="1">The sequence shown here is derived from an EMBL/GenBank/DDBJ whole genome shotgun (WGS) entry which is preliminary data.</text>
</comment>
<gene>
    <name evidence="1" type="ORF">PCL_05322</name>
</gene>
<accession>A0A2U3DV52</accession>
<name>A0A2U3DV52_PURLI</name>
<protein>
    <submittedName>
        <fullName evidence="1">Uncharacterized protein</fullName>
    </submittedName>
</protein>
<proteinExistence type="predicted"/>
<dbReference type="Proteomes" id="UP000245956">
    <property type="component" value="Unassembled WGS sequence"/>
</dbReference>
<evidence type="ECO:0000313" key="1">
    <source>
        <dbReference type="EMBL" id="PWI66104.1"/>
    </source>
</evidence>
<dbReference type="AlphaFoldDB" id="A0A2U3DV52"/>
<sequence>MHCLTSRPGRNIPFNRTHGFANGPVKAVADARVEEPDGAAIAAQDTPTRAYHAGQAPLGSTIGFNIGKWWRTVADAPRIWNGRLRNRQFGAAIKGNEDTDGWEASLDKKTASLADLDGSLAMFIWKMLPDGLD</sequence>
<dbReference type="EMBL" id="LCWV01000027">
    <property type="protein sequence ID" value="PWI66104.1"/>
    <property type="molecule type" value="Genomic_DNA"/>
</dbReference>
<reference evidence="1 2" key="1">
    <citation type="journal article" date="2016" name="Front. Microbiol.">
        <title>Genome and transcriptome sequences reveal the specific parasitism of the nematophagous Purpureocillium lilacinum 36-1.</title>
        <authorList>
            <person name="Xie J."/>
            <person name="Li S."/>
            <person name="Mo C."/>
            <person name="Xiao X."/>
            <person name="Peng D."/>
            <person name="Wang G."/>
            <person name="Xiao Y."/>
        </authorList>
    </citation>
    <scope>NUCLEOTIDE SEQUENCE [LARGE SCALE GENOMIC DNA]</scope>
    <source>
        <strain evidence="1 2">36-1</strain>
    </source>
</reference>